<dbReference type="PANTHER" id="PTHR11575:SF48">
    <property type="entry name" value="5'-NUCLEOTIDASE"/>
    <property type="match status" value="1"/>
</dbReference>
<dbReference type="Gene3D" id="3.60.21.10">
    <property type="match status" value="1"/>
</dbReference>
<evidence type="ECO:0000313" key="4">
    <source>
        <dbReference type="Proteomes" id="UP000759131"/>
    </source>
</evidence>
<organism evidence="3">
    <name type="scientific">Medioppia subpectinata</name>
    <dbReference type="NCBI Taxonomy" id="1979941"/>
    <lineage>
        <taxon>Eukaryota</taxon>
        <taxon>Metazoa</taxon>
        <taxon>Ecdysozoa</taxon>
        <taxon>Arthropoda</taxon>
        <taxon>Chelicerata</taxon>
        <taxon>Arachnida</taxon>
        <taxon>Acari</taxon>
        <taxon>Acariformes</taxon>
        <taxon>Sarcoptiformes</taxon>
        <taxon>Oribatida</taxon>
        <taxon>Brachypylina</taxon>
        <taxon>Oppioidea</taxon>
        <taxon>Oppiidae</taxon>
        <taxon>Medioppia</taxon>
    </lineage>
</organism>
<evidence type="ECO:0000256" key="1">
    <source>
        <dbReference type="PROSITE-ProRule" id="PRU00339"/>
    </source>
</evidence>
<dbReference type="EMBL" id="OC864052">
    <property type="protein sequence ID" value="CAD7631448.1"/>
    <property type="molecule type" value="Genomic_DNA"/>
</dbReference>
<sequence>MSESITQLSQSIDECIHELDSLRQLSQSDPNQHKINSLCKSLAIRYNNRGFLYYKDIEFNLAADDYTRAIQSDPSLGIAFYNRATIHYRMNNFAKAYEDFKIATQLDPKNCEFQLAFEQSCQQLNNCDEPSGGAARLVTAFNSFRDCDPLVLFSGDIMSPSIMSTFTKGEQMIPVLNALSPDCAVFGNHEFDFGVEHLDSWMKRTSFPWLMSNVYDNRSNRPFSNGKVWHIIDRHNKRFGIIGLVEEQWLADSLHEGYVYRDFVTEGRKLAKHLKEKESVDFVIALTHMRWPNDCLLAEGVAEIDLILGGHDHDYQIRKINDKFCIKSGTDFRQFSKIDIKFIDSEEYEIECNEINVNSFDFKEDQTLKQELQKYFISHDIKV</sequence>
<dbReference type="GO" id="GO:0009166">
    <property type="term" value="P:nucleotide catabolic process"/>
    <property type="evidence" value="ECO:0007669"/>
    <property type="project" value="InterPro"/>
</dbReference>
<accession>A0A7R9Q501</accession>
<dbReference type="InterPro" id="IPR004843">
    <property type="entry name" value="Calcineurin-like_PHP"/>
</dbReference>
<dbReference type="EMBL" id="CAJPIZ010009477">
    <property type="protein sequence ID" value="CAG2111878.1"/>
    <property type="molecule type" value="Genomic_DNA"/>
</dbReference>
<dbReference type="InterPro" id="IPR011990">
    <property type="entry name" value="TPR-like_helical_dom_sf"/>
</dbReference>
<dbReference type="Pfam" id="PF00149">
    <property type="entry name" value="Metallophos"/>
    <property type="match status" value="1"/>
</dbReference>
<feature type="repeat" description="TPR" evidence="1">
    <location>
        <begin position="43"/>
        <end position="76"/>
    </location>
</feature>
<feature type="repeat" description="TPR" evidence="1">
    <location>
        <begin position="77"/>
        <end position="110"/>
    </location>
</feature>
<dbReference type="OrthoDB" id="10252235at2759"/>
<dbReference type="SMART" id="SM00028">
    <property type="entry name" value="TPR"/>
    <property type="match status" value="2"/>
</dbReference>
<dbReference type="InterPro" id="IPR019734">
    <property type="entry name" value="TPR_rpt"/>
</dbReference>
<dbReference type="InterPro" id="IPR006179">
    <property type="entry name" value="5_nucleotidase/apyrase"/>
</dbReference>
<dbReference type="AlphaFoldDB" id="A0A7R9Q501"/>
<dbReference type="GO" id="GO:0016787">
    <property type="term" value="F:hydrolase activity"/>
    <property type="evidence" value="ECO:0007669"/>
    <property type="project" value="InterPro"/>
</dbReference>
<evidence type="ECO:0000259" key="2">
    <source>
        <dbReference type="Pfam" id="PF00149"/>
    </source>
</evidence>
<reference evidence="3" key="1">
    <citation type="submission" date="2020-11" db="EMBL/GenBank/DDBJ databases">
        <authorList>
            <person name="Tran Van P."/>
        </authorList>
    </citation>
    <scope>NUCLEOTIDE SEQUENCE</scope>
</reference>
<feature type="domain" description="Calcineurin-like phosphoesterase" evidence="2">
    <location>
        <begin position="132"/>
        <end position="315"/>
    </location>
</feature>
<name>A0A7R9Q501_9ACAR</name>
<dbReference type="Gene3D" id="1.25.40.10">
    <property type="entry name" value="Tetratricopeptide repeat domain"/>
    <property type="match status" value="1"/>
</dbReference>
<dbReference type="Pfam" id="PF00515">
    <property type="entry name" value="TPR_1"/>
    <property type="match status" value="1"/>
</dbReference>
<dbReference type="PROSITE" id="PS50005">
    <property type="entry name" value="TPR"/>
    <property type="match status" value="2"/>
</dbReference>
<evidence type="ECO:0000313" key="3">
    <source>
        <dbReference type="EMBL" id="CAD7631448.1"/>
    </source>
</evidence>
<keyword evidence="4" id="KW-1185">Reference proteome</keyword>
<dbReference type="Proteomes" id="UP000759131">
    <property type="component" value="Unassembled WGS sequence"/>
</dbReference>
<gene>
    <name evidence="3" type="ORF">OSB1V03_LOCUS11857</name>
</gene>
<dbReference type="SUPFAM" id="SSF48452">
    <property type="entry name" value="TPR-like"/>
    <property type="match status" value="1"/>
</dbReference>
<protein>
    <recommendedName>
        <fullName evidence="2">Calcineurin-like phosphoesterase domain-containing protein</fullName>
    </recommendedName>
</protein>
<dbReference type="SUPFAM" id="SSF56300">
    <property type="entry name" value="Metallo-dependent phosphatases"/>
    <property type="match status" value="1"/>
</dbReference>
<proteinExistence type="predicted"/>
<keyword evidence="1" id="KW-0802">TPR repeat</keyword>
<dbReference type="PANTHER" id="PTHR11575">
    <property type="entry name" value="5'-NUCLEOTIDASE-RELATED"/>
    <property type="match status" value="1"/>
</dbReference>
<dbReference type="InterPro" id="IPR029052">
    <property type="entry name" value="Metallo-depent_PP-like"/>
</dbReference>